<dbReference type="PANTHER" id="PTHR45532:SF4">
    <property type="entry name" value="WD REPEAT-CONTAINING PROTEIN 55 HOMOLOG"/>
    <property type="match status" value="1"/>
</dbReference>
<feature type="region of interest" description="Disordered" evidence="2">
    <location>
        <begin position="680"/>
        <end position="707"/>
    </location>
</feature>
<dbReference type="InterPro" id="IPR015943">
    <property type="entry name" value="WD40/YVTN_repeat-like_dom_sf"/>
</dbReference>
<dbReference type="SMART" id="SM00320">
    <property type="entry name" value="WD40"/>
    <property type="match status" value="4"/>
</dbReference>
<feature type="compositionally biased region" description="Basic and acidic residues" evidence="2">
    <location>
        <begin position="1178"/>
        <end position="1187"/>
    </location>
</feature>
<evidence type="ECO:0000313" key="4">
    <source>
        <dbReference type="Proteomes" id="UP000289886"/>
    </source>
</evidence>
<feature type="region of interest" description="Disordered" evidence="2">
    <location>
        <begin position="994"/>
        <end position="1034"/>
    </location>
</feature>
<dbReference type="InterPro" id="IPR036322">
    <property type="entry name" value="WD40_repeat_dom_sf"/>
</dbReference>
<evidence type="ECO:0000256" key="1">
    <source>
        <dbReference type="PROSITE-ProRule" id="PRU00221"/>
    </source>
</evidence>
<keyword evidence="1" id="KW-0853">WD repeat</keyword>
<proteinExistence type="predicted"/>
<evidence type="ECO:0000313" key="3">
    <source>
        <dbReference type="EMBL" id="RXM27640.1"/>
    </source>
</evidence>
<feature type="region of interest" description="Disordered" evidence="2">
    <location>
        <begin position="1175"/>
        <end position="1194"/>
    </location>
</feature>
<dbReference type="PROSITE" id="PS50082">
    <property type="entry name" value="WD_REPEATS_2"/>
    <property type="match status" value="2"/>
</dbReference>
<dbReference type="SUPFAM" id="SSF50978">
    <property type="entry name" value="WD40 repeat-like"/>
    <property type="match status" value="2"/>
</dbReference>
<organism evidence="3 4">
    <name type="scientific">Acipenser ruthenus</name>
    <name type="common">Sterlet sturgeon</name>
    <dbReference type="NCBI Taxonomy" id="7906"/>
    <lineage>
        <taxon>Eukaryota</taxon>
        <taxon>Metazoa</taxon>
        <taxon>Chordata</taxon>
        <taxon>Craniata</taxon>
        <taxon>Vertebrata</taxon>
        <taxon>Euteleostomi</taxon>
        <taxon>Actinopterygii</taxon>
        <taxon>Chondrostei</taxon>
        <taxon>Acipenseriformes</taxon>
        <taxon>Acipenseridae</taxon>
        <taxon>Acipenser</taxon>
    </lineage>
</organism>
<gene>
    <name evidence="3" type="ORF">EOD39_2895</name>
</gene>
<name>A0A444TXN3_ACIRT</name>
<comment type="caution">
    <text evidence="3">The sequence shown here is derived from an EMBL/GenBank/DDBJ whole genome shotgun (WGS) entry which is preliminary data.</text>
</comment>
<sequence length="1355" mass="153697">MEMDFYIEKLVFITSHRLFVAYCDDITLRLYGDIVQDLTFLTCVQCPSSVISMHYNEETEELITGCIGHIVFWSFKQEQHSFIAISKVLDWSSCSLERGEFVNYLITERQSNSMFALCGNRILAFDYWKKVETKPFQGSSYGTLKCCSPYWVQRYLYTGDASGYVQIWSRENRNLLQEFKAHSGAITSLLIRPKVHSFLTASTDRSVKEWNFSGELLQRLIMDDEILQLQSIDDDLFLCHMPYSFSIWNLRTFYQLFNATDCPLQKMYRVQCTPTKARMLAITKDGIVRFLSPVTGELIFLSWPFLILEKATDYAYDPQREEMFIATGSSEMLVLDTSMCPTPAKYFLITSQDQADGVLCLQAVRITQSKHSSPCLIFSGHQSGKIMLLLPRTFSMHGKKAHDGKILQMSSLSTDQVERNASAQLCSYGTDDCISLWFISRKDNHIDLIPSTSIACSCKHLYIRLIPGHVCTISGKNTLMLFKITGSPCECLETEETHTLQVSSIDYCAALKVIVTGGTEGSIKIWDLRGNMLAELKLQGHLSYVCFANQRGDLLANSNSNTYYIPCFKYLTGDYLKTLICKEVQDDAIEDPLPFKPQSLKHLDVVLVPKYYLDSKKSCTEDPDTSLVEKKFPVSPRVQVVPGKYLKRSRKELTAELLPATLRQEVDNKMEKPPRIEAEKVYPASEHLHGQPEDTSKEEEFSADTPIKDHQDLEYKEIVISESKPRTWDKEFAPYFRKWPVAPDGYIPNSVIRAWIEKYKYPTSLPGTDKQKYDPSQLMARFKEADIEYGSSRTIFLKEYLDEYDEAQAEDDHETIYSDDMCQEYAEKKELDLLTRIALSDWLSHKPFVIDVDNVIQAILLTMHTDSSTVYCFCTDALLSITQTYTILKNSKDDIIKRLLADTTDERSNWKKLEAWKTLDQLNYLAENMVPNLAQGLMDHDAPVRTLVRALLKKLTTIQSKETLLYRLEKLLQGFPAGFSIRLLQELEEKLQEDLTLKGPGGPVLKDTSRSTEVERLPEADSLPTQAQGLSYTGDLDGDTSICGQVPGPLSLMNFPQERPDFVPQQDDTDYGDGISKPKYTLGTSETRRGRGTATGRGSEQGKKKKKQRSLKAIESSSRVRLPPLQRKGSKLMDSMAIHMYISKAKPHELHKGLSGKVSPEAGQQMSVLEPMQVSDSALKKQSEPKATRRPFISSQSVTDFPSIRKAALDKAGQASVFIKIDPTTCNTSPSSWRESLYELVSMYGLKSPMRRGNVSSQCSTAVSTKKKQEVVSVLGQIRDVAPGQRVLHRILVRDPNARPESRFHLEFPLSWQQSFQTATPDGDCGYGMLELDWTTGLKTPPRDIPKMNFTLTNH</sequence>
<feature type="compositionally biased region" description="Basic and acidic residues" evidence="2">
    <location>
        <begin position="1007"/>
        <end position="1019"/>
    </location>
</feature>
<dbReference type="Gene3D" id="2.130.10.10">
    <property type="entry name" value="YVTN repeat-like/Quinoprotein amine dehydrogenase"/>
    <property type="match status" value="2"/>
</dbReference>
<dbReference type="PROSITE" id="PS50294">
    <property type="entry name" value="WD_REPEATS_REGION"/>
    <property type="match status" value="2"/>
</dbReference>
<keyword evidence="4" id="KW-1185">Reference proteome</keyword>
<feature type="region of interest" description="Disordered" evidence="2">
    <location>
        <begin position="1051"/>
        <end position="1123"/>
    </location>
</feature>
<dbReference type="Proteomes" id="UP000289886">
    <property type="component" value="Unassembled WGS sequence"/>
</dbReference>
<dbReference type="InterPro" id="IPR001680">
    <property type="entry name" value="WD40_rpt"/>
</dbReference>
<feature type="repeat" description="WD" evidence="1">
    <location>
        <begin position="495"/>
        <end position="529"/>
    </location>
</feature>
<dbReference type="Pfam" id="PF00400">
    <property type="entry name" value="WD40"/>
    <property type="match status" value="2"/>
</dbReference>
<protein>
    <submittedName>
        <fullName evidence="3">WD repeat-containing protein 87</fullName>
    </submittedName>
</protein>
<reference evidence="3 4" key="1">
    <citation type="submission" date="2019-01" db="EMBL/GenBank/DDBJ databases">
        <title>Draft Genome and Complete Hox-Cluster Characterization of the Sterlet Sturgeon (Acipenser ruthenus).</title>
        <authorList>
            <person name="Wei Q."/>
        </authorList>
    </citation>
    <scope>NUCLEOTIDE SEQUENCE [LARGE SCALE GENOMIC DNA]</scope>
    <source>
        <strain evidence="3">WHYD16114868_AA</strain>
        <tissue evidence="3">Blood</tissue>
    </source>
</reference>
<dbReference type="EMBL" id="SCEB01215793">
    <property type="protein sequence ID" value="RXM27640.1"/>
    <property type="molecule type" value="Genomic_DNA"/>
</dbReference>
<accession>A0A444TXN3</accession>
<dbReference type="PANTHER" id="PTHR45532">
    <property type="entry name" value="WD REPEAT-CONTAINING PROTEIN 97"/>
    <property type="match status" value="1"/>
</dbReference>
<evidence type="ECO:0000256" key="2">
    <source>
        <dbReference type="SAM" id="MobiDB-lite"/>
    </source>
</evidence>
<feature type="repeat" description="WD" evidence="1">
    <location>
        <begin position="179"/>
        <end position="213"/>
    </location>
</feature>